<gene>
    <name evidence="5" type="ORF">B0682_02675</name>
</gene>
<evidence type="ECO:0000256" key="2">
    <source>
        <dbReference type="SAM" id="MobiDB-lite"/>
    </source>
</evidence>
<dbReference type="AlphaFoldDB" id="A0A1T0CGX2"/>
<protein>
    <recommendedName>
        <fullName evidence="4">Zona occludens toxin N-terminal domain-containing protein</fullName>
    </recommendedName>
</protein>
<dbReference type="OrthoDB" id="8809170at2"/>
<organism evidence="5 6">
    <name type="scientific">Lwoffella lincolnii</name>
    <dbReference type="NCBI Taxonomy" id="90241"/>
    <lineage>
        <taxon>Bacteria</taxon>
        <taxon>Pseudomonadati</taxon>
        <taxon>Pseudomonadota</taxon>
        <taxon>Gammaproteobacteria</taxon>
        <taxon>Moraxellales</taxon>
        <taxon>Moraxellaceae</taxon>
        <taxon>Lwoffella</taxon>
    </lineage>
</organism>
<dbReference type="InterPro" id="IPR008900">
    <property type="entry name" value="Zot_N"/>
</dbReference>
<keyword evidence="3" id="KW-0812">Transmembrane</keyword>
<dbReference type="STRING" id="90241.B0682_02675"/>
<proteinExistence type="predicted"/>
<comment type="caution">
    <text evidence="5">The sequence shown here is derived from an EMBL/GenBank/DDBJ whole genome shotgun (WGS) entry which is preliminary data.</text>
</comment>
<sequence length="373" mass="43202">MAIYTITGQPRNGKSLRVVKELYKLQDENDKLEKQGKPRRKIYIDIAGINSDDVDVYFDDCITDLTKEQKETIWFGKHDDPEKPDNLWCPPYNSIFIFDECHKLDFVKDVSGSLSKNPSTISLNEHGHAGHIIYFITQFPQFIHTHIRGLTAEHWHVKKKFNLPMAKVYKWDDFKLNPRAEVNLEDASTIETFLFLPKYKKAYISATSHEKQPFKPPMVLMLPIIILLIIGAFLWSRKDNSVLLNKPAQNEPTIQVIESLEQQNQQQLEQINKIRFELEELKAKYLPKHIAELAEHEDVRPAMIISSSEHCRVYNSHGEALIIADGLCRMMNEYPSMIPKSRQATKVSDTLPKPNQPIFDNQNVNLKEFNSQS</sequence>
<keyword evidence="1" id="KW-0175">Coiled coil</keyword>
<dbReference type="InterPro" id="IPR027417">
    <property type="entry name" value="P-loop_NTPase"/>
</dbReference>
<evidence type="ECO:0000313" key="6">
    <source>
        <dbReference type="Proteomes" id="UP000191094"/>
    </source>
</evidence>
<evidence type="ECO:0000256" key="3">
    <source>
        <dbReference type="SAM" id="Phobius"/>
    </source>
</evidence>
<dbReference type="RefSeq" id="WP_078306560.1">
    <property type="nucleotide sequence ID" value="NZ_MUYT01000004.1"/>
</dbReference>
<dbReference type="EMBL" id="MUYT01000004">
    <property type="protein sequence ID" value="OOS21602.1"/>
    <property type="molecule type" value="Genomic_DNA"/>
</dbReference>
<accession>A0A1T0CGX2</accession>
<feature type="coiled-coil region" evidence="1">
    <location>
        <begin position="257"/>
        <end position="284"/>
    </location>
</feature>
<feature type="transmembrane region" description="Helical" evidence="3">
    <location>
        <begin position="218"/>
        <end position="236"/>
    </location>
</feature>
<feature type="domain" description="Zona occludens toxin N-terminal" evidence="4">
    <location>
        <begin position="2"/>
        <end position="178"/>
    </location>
</feature>
<keyword evidence="6" id="KW-1185">Reference proteome</keyword>
<dbReference type="Proteomes" id="UP000191094">
    <property type="component" value="Unassembled WGS sequence"/>
</dbReference>
<keyword evidence="3" id="KW-1133">Transmembrane helix</keyword>
<name>A0A1T0CGX2_9GAMM</name>
<keyword evidence="3" id="KW-0472">Membrane</keyword>
<evidence type="ECO:0000259" key="4">
    <source>
        <dbReference type="Pfam" id="PF05707"/>
    </source>
</evidence>
<feature type="region of interest" description="Disordered" evidence="2">
    <location>
        <begin position="340"/>
        <end position="361"/>
    </location>
</feature>
<dbReference type="Gene3D" id="3.40.50.300">
    <property type="entry name" value="P-loop containing nucleotide triphosphate hydrolases"/>
    <property type="match status" value="1"/>
</dbReference>
<dbReference type="Pfam" id="PF05707">
    <property type="entry name" value="Zot"/>
    <property type="match status" value="1"/>
</dbReference>
<evidence type="ECO:0000313" key="5">
    <source>
        <dbReference type="EMBL" id="OOS21602.1"/>
    </source>
</evidence>
<reference evidence="5 6" key="1">
    <citation type="submission" date="2017-02" db="EMBL/GenBank/DDBJ databases">
        <title>Draft genome sequence of Moraxella lincolnii CCUG 9405T type strain.</title>
        <authorList>
            <person name="Salva-Serra F."/>
            <person name="Engstrom-Jakobsson H."/>
            <person name="Thorell K."/>
            <person name="Jaen-Luchoro D."/>
            <person name="Gonzales-Siles L."/>
            <person name="Karlsson R."/>
            <person name="Yazdan S."/>
            <person name="Boulund F."/>
            <person name="Johnning A."/>
            <person name="Engstrand L."/>
            <person name="Kristiansson E."/>
            <person name="Moore E."/>
        </authorList>
    </citation>
    <scope>NUCLEOTIDE SEQUENCE [LARGE SCALE GENOMIC DNA]</scope>
    <source>
        <strain evidence="5 6">CCUG 9405</strain>
    </source>
</reference>
<evidence type="ECO:0000256" key="1">
    <source>
        <dbReference type="SAM" id="Coils"/>
    </source>
</evidence>